<dbReference type="EMBL" id="BMMZ01000014">
    <property type="protein sequence ID" value="GGL79243.1"/>
    <property type="molecule type" value="Genomic_DNA"/>
</dbReference>
<sequence length="84" mass="8657">MRHCTVVQRLGSVSAAVEVLTGESPDTIDRDGQRCEIVVVVAALGGPVEQFSGMGDDAKLVAVTGRVGDSGQISAKGINWSVDS</sequence>
<dbReference type="AlphaFoldDB" id="A0A917SGK3"/>
<evidence type="ECO:0000313" key="2">
    <source>
        <dbReference type="Proteomes" id="UP000613840"/>
    </source>
</evidence>
<comment type="caution">
    <text evidence="1">The sequence shown here is derived from an EMBL/GenBank/DDBJ whole genome shotgun (WGS) entry which is preliminary data.</text>
</comment>
<reference evidence="1" key="2">
    <citation type="submission" date="2020-09" db="EMBL/GenBank/DDBJ databases">
        <authorList>
            <person name="Sun Q."/>
            <person name="Zhou Y."/>
        </authorList>
    </citation>
    <scope>NUCLEOTIDE SEQUENCE</scope>
    <source>
        <strain evidence="1">CGMCC 4.7306</strain>
    </source>
</reference>
<evidence type="ECO:0000313" key="1">
    <source>
        <dbReference type="EMBL" id="GGL79243.1"/>
    </source>
</evidence>
<accession>A0A917SGK3</accession>
<keyword evidence="2" id="KW-1185">Reference proteome</keyword>
<reference evidence="1" key="1">
    <citation type="journal article" date="2014" name="Int. J. Syst. Evol. Microbiol.">
        <title>Complete genome sequence of Corynebacterium casei LMG S-19264T (=DSM 44701T), isolated from a smear-ripened cheese.</title>
        <authorList>
            <consortium name="US DOE Joint Genome Institute (JGI-PGF)"/>
            <person name="Walter F."/>
            <person name="Albersmeier A."/>
            <person name="Kalinowski J."/>
            <person name="Ruckert C."/>
        </authorList>
    </citation>
    <scope>NUCLEOTIDE SEQUENCE</scope>
    <source>
        <strain evidence="1">CGMCC 4.7306</strain>
    </source>
</reference>
<protein>
    <submittedName>
        <fullName evidence="1">Uncharacterized protein</fullName>
    </submittedName>
</protein>
<name>A0A917SGK3_9ACTN</name>
<proteinExistence type="predicted"/>
<dbReference type="Proteomes" id="UP000613840">
    <property type="component" value="Unassembled WGS sequence"/>
</dbReference>
<organism evidence="1 2">
    <name type="scientific">Microlunatus endophyticus</name>
    <dbReference type="NCBI Taxonomy" id="1716077"/>
    <lineage>
        <taxon>Bacteria</taxon>
        <taxon>Bacillati</taxon>
        <taxon>Actinomycetota</taxon>
        <taxon>Actinomycetes</taxon>
        <taxon>Propionibacteriales</taxon>
        <taxon>Propionibacteriaceae</taxon>
        <taxon>Microlunatus</taxon>
    </lineage>
</organism>
<gene>
    <name evidence="1" type="ORF">GCM10011575_42060</name>
</gene>